<dbReference type="AlphaFoldDB" id="A0A7W9G7G1"/>
<organism evidence="3 4">
    <name type="scientific">Nonomuraea jabiensis</name>
    <dbReference type="NCBI Taxonomy" id="882448"/>
    <lineage>
        <taxon>Bacteria</taxon>
        <taxon>Bacillati</taxon>
        <taxon>Actinomycetota</taxon>
        <taxon>Actinomycetes</taxon>
        <taxon>Streptosporangiales</taxon>
        <taxon>Streptosporangiaceae</taxon>
        <taxon>Nonomuraea</taxon>
    </lineage>
</organism>
<evidence type="ECO:0000259" key="2">
    <source>
        <dbReference type="Pfam" id="PF04149"/>
    </source>
</evidence>
<sequence length="70" mass="7501">MDELTQELNAATWRKSTRSGPDGGNCVEVAELSGGRRGVRDSKSPTGPALVFTSGEWDAFINGVRNGEFD</sequence>
<feature type="domain" description="DUF397" evidence="2">
    <location>
        <begin position="11"/>
        <end position="65"/>
    </location>
</feature>
<comment type="caution">
    <text evidence="3">The sequence shown here is derived from an EMBL/GenBank/DDBJ whole genome shotgun (WGS) entry which is preliminary data.</text>
</comment>
<dbReference type="EMBL" id="JACHMB010000001">
    <property type="protein sequence ID" value="MBB5778537.1"/>
    <property type="molecule type" value="Genomic_DNA"/>
</dbReference>
<keyword evidence="4" id="KW-1185">Reference proteome</keyword>
<dbReference type="Proteomes" id="UP000579153">
    <property type="component" value="Unassembled WGS sequence"/>
</dbReference>
<feature type="region of interest" description="Disordered" evidence="1">
    <location>
        <begin position="1"/>
        <end position="26"/>
    </location>
</feature>
<protein>
    <recommendedName>
        <fullName evidence="2">DUF397 domain-containing protein</fullName>
    </recommendedName>
</protein>
<evidence type="ECO:0000256" key="1">
    <source>
        <dbReference type="SAM" id="MobiDB-lite"/>
    </source>
</evidence>
<dbReference type="InterPro" id="IPR007278">
    <property type="entry name" value="DUF397"/>
</dbReference>
<evidence type="ECO:0000313" key="4">
    <source>
        <dbReference type="Proteomes" id="UP000579153"/>
    </source>
</evidence>
<reference evidence="3 4" key="1">
    <citation type="submission" date="2020-08" db="EMBL/GenBank/DDBJ databases">
        <title>Sequencing the genomes of 1000 actinobacteria strains.</title>
        <authorList>
            <person name="Klenk H.-P."/>
        </authorList>
    </citation>
    <scope>NUCLEOTIDE SEQUENCE [LARGE SCALE GENOMIC DNA]</scope>
    <source>
        <strain evidence="3 4">DSM 45507</strain>
    </source>
</reference>
<proteinExistence type="predicted"/>
<dbReference type="RefSeq" id="WP_185071952.1">
    <property type="nucleotide sequence ID" value="NZ_JACHMB010000001.1"/>
</dbReference>
<gene>
    <name evidence="3" type="ORF">HD596_005293</name>
</gene>
<name>A0A7W9G7G1_9ACTN</name>
<dbReference type="Pfam" id="PF04149">
    <property type="entry name" value="DUF397"/>
    <property type="match status" value="1"/>
</dbReference>
<accession>A0A7W9G7G1</accession>
<evidence type="ECO:0000313" key="3">
    <source>
        <dbReference type="EMBL" id="MBB5778537.1"/>
    </source>
</evidence>